<sequence length="23" mass="2298">MAVVSEGNGGIPSLAYLTTASMK</sequence>
<proteinExistence type="predicted"/>
<dbReference type="AlphaFoldDB" id="A0A0E9PRF9"/>
<protein>
    <submittedName>
        <fullName evidence="1">Uncharacterized protein</fullName>
    </submittedName>
</protein>
<reference evidence="1" key="1">
    <citation type="submission" date="2014-11" db="EMBL/GenBank/DDBJ databases">
        <authorList>
            <person name="Amaro Gonzalez C."/>
        </authorList>
    </citation>
    <scope>NUCLEOTIDE SEQUENCE</scope>
</reference>
<organism evidence="1">
    <name type="scientific">Anguilla anguilla</name>
    <name type="common">European freshwater eel</name>
    <name type="synonym">Muraena anguilla</name>
    <dbReference type="NCBI Taxonomy" id="7936"/>
    <lineage>
        <taxon>Eukaryota</taxon>
        <taxon>Metazoa</taxon>
        <taxon>Chordata</taxon>
        <taxon>Craniata</taxon>
        <taxon>Vertebrata</taxon>
        <taxon>Euteleostomi</taxon>
        <taxon>Actinopterygii</taxon>
        <taxon>Neopterygii</taxon>
        <taxon>Teleostei</taxon>
        <taxon>Anguilliformes</taxon>
        <taxon>Anguillidae</taxon>
        <taxon>Anguilla</taxon>
    </lineage>
</organism>
<reference evidence="1" key="2">
    <citation type="journal article" date="2015" name="Fish Shellfish Immunol.">
        <title>Early steps in the European eel (Anguilla anguilla)-Vibrio vulnificus interaction in the gills: Role of the RtxA13 toxin.</title>
        <authorList>
            <person name="Callol A."/>
            <person name="Pajuelo D."/>
            <person name="Ebbesson L."/>
            <person name="Teles M."/>
            <person name="MacKenzie S."/>
            <person name="Amaro C."/>
        </authorList>
    </citation>
    <scope>NUCLEOTIDE SEQUENCE</scope>
</reference>
<dbReference type="EMBL" id="GBXM01101902">
    <property type="protein sequence ID" value="JAH06675.1"/>
    <property type="molecule type" value="Transcribed_RNA"/>
</dbReference>
<accession>A0A0E9PRF9</accession>
<name>A0A0E9PRF9_ANGAN</name>
<evidence type="ECO:0000313" key="1">
    <source>
        <dbReference type="EMBL" id="JAH06675.1"/>
    </source>
</evidence>